<dbReference type="PANTHER" id="PTHR45527:SF14">
    <property type="entry name" value="PLIPASTATIN SYNTHASE SUBUNIT B"/>
    <property type="match status" value="1"/>
</dbReference>
<sequence>LGRQSLTAERFVADPYGPPGTRMYRTGDLARLRTDGSLDYMGRADHQIKIRGFRIELGEIEAVLVKHPDVEDAAAVVRE</sequence>
<dbReference type="SUPFAM" id="SSF56801">
    <property type="entry name" value="Acetyl-CoA synthetase-like"/>
    <property type="match status" value="1"/>
</dbReference>
<organism evidence="1 2">
    <name type="scientific">Ligilactobacillus salivarius</name>
    <dbReference type="NCBI Taxonomy" id="1624"/>
    <lineage>
        <taxon>Bacteria</taxon>
        <taxon>Bacillati</taxon>
        <taxon>Bacillota</taxon>
        <taxon>Bacilli</taxon>
        <taxon>Lactobacillales</taxon>
        <taxon>Lactobacillaceae</taxon>
        <taxon>Ligilactobacillus</taxon>
    </lineage>
</organism>
<feature type="non-terminal residue" evidence="1">
    <location>
        <position position="79"/>
    </location>
</feature>
<comment type="caution">
    <text evidence="1">The sequence shown here is derived from an EMBL/GenBank/DDBJ whole genome shotgun (WGS) entry which is preliminary data.</text>
</comment>
<dbReference type="EMBL" id="WKKZ01001536">
    <property type="protein sequence ID" value="MSE06931.1"/>
    <property type="molecule type" value="Genomic_DNA"/>
</dbReference>
<dbReference type="InterPro" id="IPR045851">
    <property type="entry name" value="AMP-bd_C_sf"/>
</dbReference>
<proteinExistence type="predicted"/>
<dbReference type="GO" id="GO:0044550">
    <property type="term" value="P:secondary metabolite biosynthetic process"/>
    <property type="evidence" value="ECO:0007669"/>
    <property type="project" value="TreeGrafter"/>
</dbReference>
<dbReference type="AlphaFoldDB" id="A0A6A8LUH2"/>
<evidence type="ECO:0000313" key="2">
    <source>
        <dbReference type="Proteomes" id="UP000437575"/>
    </source>
</evidence>
<dbReference type="Gene3D" id="3.30.300.30">
    <property type="match status" value="1"/>
</dbReference>
<name>A0A6A8LUH2_9LACO</name>
<gene>
    <name evidence="1" type="ORF">GKC34_14770</name>
</gene>
<dbReference type="PANTHER" id="PTHR45527">
    <property type="entry name" value="NONRIBOSOMAL PEPTIDE SYNTHETASE"/>
    <property type="match status" value="1"/>
</dbReference>
<dbReference type="GO" id="GO:0031177">
    <property type="term" value="F:phosphopantetheine binding"/>
    <property type="evidence" value="ECO:0007669"/>
    <property type="project" value="TreeGrafter"/>
</dbReference>
<protein>
    <submittedName>
        <fullName evidence="1">AMP-binding protein</fullName>
    </submittedName>
</protein>
<reference evidence="1 2" key="1">
    <citation type="submission" date="2019-11" db="EMBL/GenBank/DDBJ databases">
        <title>Draft Genome Sequence of Plant Growth-Promoting Rhizosphere-Associated Bacteria.</title>
        <authorList>
            <person name="Vasilyev I.Y."/>
            <person name="Radchenko V."/>
            <person name="Ilnitskaya E.V."/>
        </authorList>
    </citation>
    <scope>NUCLEOTIDE SEQUENCE [LARGE SCALE GENOMIC DNA]</scope>
    <source>
        <strain evidence="1 2">VRA_1sq_f</strain>
    </source>
</reference>
<dbReference type="Gene3D" id="2.30.38.10">
    <property type="entry name" value="Luciferase, Domain 3"/>
    <property type="match status" value="1"/>
</dbReference>
<feature type="non-terminal residue" evidence="1">
    <location>
        <position position="1"/>
    </location>
</feature>
<dbReference type="GO" id="GO:0043041">
    <property type="term" value="P:amino acid activation for nonribosomal peptide biosynthetic process"/>
    <property type="evidence" value="ECO:0007669"/>
    <property type="project" value="TreeGrafter"/>
</dbReference>
<accession>A0A6A8LUH2</accession>
<dbReference type="Proteomes" id="UP000437575">
    <property type="component" value="Unassembled WGS sequence"/>
</dbReference>
<dbReference type="GO" id="GO:0005829">
    <property type="term" value="C:cytosol"/>
    <property type="evidence" value="ECO:0007669"/>
    <property type="project" value="TreeGrafter"/>
</dbReference>
<evidence type="ECO:0000313" key="1">
    <source>
        <dbReference type="EMBL" id="MSE06931.1"/>
    </source>
</evidence>